<sequence>MRTAEEIEIIVPLSDRSEQRFPKLRESQFDVVKRFSDSEPVEFSPGDLMFDVGDHSVPAWFIVDGAITLVGRDGLNQETVLRDLCPGQFTGELQEIVEGRRSLSSGRAGPDGCRAIPLNSNRLRALIVGSAELGELIMRALILRRIGLLERGVGPVLLGRTGSADMLRLQAFLTRSAYPHMVLDCASDRGRQLIDDLSIPACDMPIMVCPCGHLLKRPTNEEAGAWLGITPQLDKDAVYDVAIIGAGPAGLATAVYAASEGLSVLVLDGAVVGGQAGASARIENYFGFPTGISGLALTARALNQAQKFGAEIAIPLFATGLDCVNGGEGGDAVDLTLSDQGSVKARTVVVASGARYRRPDIINLKAFEGDSVHYGASLAEAKLCAGIEIALVGAGNSAGQATVFLAAFVKHLTLVVRGSTLAASMSRYLVDQINALDNVSVQYCSEIVELQGDRHGGLQTARVRDRGTSTVWTLPIRHAFMFIGAEPNTAWLRECLKLDGNGYILTGPESGVSPSTDFRHHLQTSMARVFAIGDVRAGSTKRVASAVGEGAAVVAQIHTVLERDAQISATIGRSRSAATLVAG</sequence>
<keyword evidence="1" id="KW-0285">Flavoprotein</keyword>
<dbReference type="Pfam" id="PF07992">
    <property type="entry name" value="Pyr_redox_2"/>
    <property type="match status" value="1"/>
</dbReference>
<dbReference type="Gene3D" id="2.60.120.10">
    <property type="entry name" value="Jelly Rolls"/>
    <property type="match status" value="1"/>
</dbReference>
<dbReference type="SUPFAM" id="SSF51905">
    <property type="entry name" value="FAD/NAD(P)-binding domain"/>
    <property type="match status" value="1"/>
</dbReference>
<dbReference type="AlphaFoldDB" id="A0A9X1YQ63"/>
<proteinExistence type="predicted"/>
<dbReference type="InterPro" id="IPR023753">
    <property type="entry name" value="FAD/NAD-binding_dom"/>
</dbReference>
<keyword evidence="2" id="KW-0560">Oxidoreductase</keyword>
<dbReference type="EMBL" id="JAJLJH010000014">
    <property type="protein sequence ID" value="MCK9689395.1"/>
    <property type="molecule type" value="Genomic_DNA"/>
</dbReference>
<dbReference type="PANTHER" id="PTHR48105">
    <property type="entry name" value="THIOREDOXIN REDUCTASE 1-RELATED-RELATED"/>
    <property type="match status" value="1"/>
</dbReference>
<dbReference type="Proteomes" id="UP001139353">
    <property type="component" value="Unassembled WGS sequence"/>
</dbReference>
<dbReference type="InterPro" id="IPR050097">
    <property type="entry name" value="Ferredoxin-NADP_redctase_2"/>
</dbReference>
<protein>
    <submittedName>
        <fullName evidence="4">FAD-dependent oxidoreductase</fullName>
    </submittedName>
</protein>
<evidence type="ECO:0000256" key="1">
    <source>
        <dbReference type="ARBA" id="ARBA00022630"/>
    </source>
</evidence>
<evidence type="ECO:0000256" key="2">
    <source>
        <dbReference type="ARBA" id="ARBA00023002"/>
    </source>
</evidence>
<name>A0A9X1YQ63_9BURK</name>
<gene>
    <name evidence="4" type="ORF">LPC04_27065</name>
</gene>
<dbReference type="RefSeq" id="WP_275685444.1">
    <property type="nucleotide sequence ID" value="NZ_JAJLJH010000014.1"/>
</dbReference>
<dbReference type="InterPro" id="IPR000595">
    <property type="entry name" value="cNMP-bd_dom"/>
</dbReference>
<dbReference type="PRINTS" id="PR00368">
    <property type="entry name" value="FADPNR"/>
</dbReference>
<comment type="caution">
    <text evidence="4">The sequence shown here is derived from an EMBL/GenBank/DDBJ whole genome shotgun (WGS) entry which is preliminary data.</text>
</comment>
<organism evidence="4 5">
    <name type="scientific">Scleromatobacter humisilvae</name>
    <dbReference type="NCBI Taxonomy" id="2897159"/>
    <lineage>
        <taxon>Bacteria</taxon>
        <taxon>Pseudomonadati</taxon>
        <taxon>Pseudomonadota</taxon>
        <taxon>Betaproteobacteria</taxon>
        <taxon>Burkholderiales</taxon>
        <taxon>Sphaerotilaceae</taxon>
        <taxon>Scleromatobacter</taxon>
    </lineage>
</organism>
<dbReference type="InterPro" id="IPR014710">
    <property type="entry name" value="RmlC-like_jellyroll"/>
</dbReference>
<dbReference type="InterPro" id="IPR036188">
    <property type="entry name" value="FAD/NAD-bd_sf"/>
</dbReference>
<dbReference type="PROSITE" id="PS50042">
    <property type="entry name" value="CNMP_BINDING_3"/>
    <property type="match status" value="1"/>
</dbReference>
<dbReference type="SUPFAM" id="SSF51206">
    <property type="entry name" value="cAMP-binding domain-like"/>
    <property type="match status" value="1"/>
</dbReference>
<accession>A0A9X1YQ63</accession>
<dbReference type="InterPro" id="IPR018490">
    <property type="entry name" value="cNMP-bd_dom_sf"/>
</dbReference>
<evidence type="ECO:0000259" key="3">
    <source>
        <dbReference type="PROSITE" id="PS50042"/>
    </source>
</evidence>
<dbReference type="Gene3D" id="3.50.50.60">
    <property type="entry name" value="FAD/NAD(P)-binding domain"/>
    <property type="match status" value="2"/>
</dbReference>
<evidence type="ECO:0000313" key="5">
    <source>
        <dbReference type="Proteomes" id="UP001139353"/>
    </source>
</evidence>
<keyword evidence="5" id="KW-1185">Reference proteome</keyword>
<feature type="domain" description="Cyclic nucleotide-binding" evidence="3">
    <location>
        <begin position="39"/>
        <end position="144"/>
    </location>
</feature>
<dbReference type="PRINTS" id="PR00469">
    <property type="entry name" value="PNDRDTASEII"/>
</dbReference>
<evidence type="ECO:0000313" key="4">
    <source>
        <dbReference type="EMBL" id="MCK9689395.1"/>
    </source>
</evidence>
<reference evidence="4" key="1">
    <citation type="submission" date="2021-11" db="EMBL/GenBank/DDBJ databases">
        <title>BS-T2-15 a new species belonging to the Comamonadaceae family isolated from the soil of a French oak forest.</title>
        <authorList>
            <person name="Mieszkin S."/>
            <person name="Alain K."/>
        </authorList>
    </citation>
    <scope>NUCLEOTIDE SEQUENCE</scope>
    <source>
        <strain evidence="4">BS-T2-15</strain>
    </source>
</reference>
<dbReference type="GO" id="GO:0016491">
    <property type="term" value="F:oxidoreductase activity"/>
    <property type="evidence" value="ECO:0007669"/>
    <property type="project" value="UniProtKB-KW"/>
</dbReference>